<comment type="caution">
    <text evidence="1">The sequence shown here is derived from an EMBL/GenBank/DDBJ whole genome shotgun (WGS) entry which is preliminary data.</text>
</comment>
<dbReference type="Proteomes" id="UP000010953">
    <property type="component" value="Unassembled WGS sequence"/>
</dbReference>
<dbReference type="InParanoid" id="M7XAK4"/>
<gene>
    <name evidence="1" type="ORF">C943_01949</name>
</gene>
<reference evidence="1" key="1">
    <citation type="submission" date="2013-01" db="EMBL/GenBank/DDBJ databases">
        <title>Genome assembly of Mariniradius saccharolyticus AK6.</title>
        <authorList>
            <person name="Vaidya B."/>
            <person name="Khatri I."/>
            <person name="Tanuku N.R.S."/>
            <person name="Subramanian S."/>
            <person name="Pinnaka A."/>
        </authorList>
    </citation>
    <scope>NUCLEOTIDE SEQUENCE [LARGE SCALE GENOMIC DNA]</scope>
    <source>
        <strain evidence="1">AK6</strain>
    </source>
</reference>
<dbReference type="AlphaFoldDB" id="M7XAK4"/>
<keyword evidence="2" id="KW-1185">Reference proteome</keyword>
<evidence type="ECO:0000313" key="1">
    <source>
        <dbReference type="EMBL" id="EMS31678.1"/>
    </source>
</evidence>
<name>M7XAK4_9BACT</name>
<accession>M7XAK4</accession>
<sequence>MVMFIYTKFKGCVFRGEKTNGEIQAVLTKVENDFLEIQ</sequence>
<evidence type="ECO:0000313" key="2">
    <source>
        <dbReference type="Proteomes" id="UP000010953"/>
    </source>
</evidence>
<dbReference type="EMBL" id="AMZY02000018">
    <property type="protein sequence ID" value="EMS31678.1"/>
    <property type="molecule type" value="Genomic_DNA"/>
</dbReference>
<organism evidence="1 2">
    <name type="scientific">Mariniradius saccharolyticus AK6</name>
    <dbReference type="NCBI Taxonomy" id="1239962"/>
    <lineage>
        <taxon>Bacteria</taxon>
        <taxon>Pseudomonadati</taxon>
        <taxon>Bacteroidota</taxon>
        <taxon>Cytophagia</taxon>
        <taxon>Cytophagales</taxon>
        <taxon>Cyclobacteriaceae</taxon>
        <taxon>Mariniradius</taxon>
    </lineage>
</organism>
<proteinExistence type="predicted"/>
<protein>
    <submittedName>
        <fullName evidence="1">Uncharacterized protein</fullName>
    </submittedName>
</protein>
<dbReference type="STRING" id="1239962.C943_01949"/>